<evidence type="ECO:0000256" key="1">
    <source>
        <dbReference type="ARBA" id="ARBA00000085"/>
    </source>
</evidence>
<gene>
    <name evidence="9" type="ORF">COY32_05740</name>
</gene>
<comment type="catalytic activity">
    <reaction evidence="1">
        <text>ATP + protein L-histidine = ADP + protein N-phospho-L-histidine.</text>
        <dbReference type="EC" id="2.7.13.3"/>
    </reaction>
</comment>
<dbReference type="CDD" id="cd00082">
    <property type="entry name" value="HisKA"/>
    <property type="match status" value="1"/>
</dbReference>
<keyword evidence="7" id="KW-1133">Transmembrane helix</keyword>
<keyword evidence="7" id="KW-0812">Transmembrane</keyword>
<evidence type="ECO:0000313" key="10">
    <source>
        <dbReference type="Proteomes" id="UP000228920"/>
    </source>
</evidence>
<dbReference type="FunFam" id="3.30.565.10:FF:000006">
    <property type="entry name" value="Sensor histidine kinase WalK"/>
    <property type="match status" value="1"/>
</dbReference>
<name>A0A2M7TGE7_UNCKA</name>
<dbReference type="InterPro" id="IPR005467">
    <property type="entry name" value="His_kinase_dom"/>
</dbReference>
<dbReference type="GO" id="GO:0016036">
    <property type="term" value="P:cellular response to phosphate starvation"/>
    <property type="evidence" value="ECO:0007669"/>
    <property type="project" value="TreeGrafter"/>
</dbReference>
<dbReference type="InterPro" id="IPR050351">
    <property type="entry name" value="BphY/WalK/GraS-like"/>
</dbReference>
<dbReference type="PANTHER" id="PTHR45453">
    <property type="entry name" value="PHOSPHATE REGULON SENSOR PROTEIN PHOR"/>
    <property type="match status" value="1"/>
</dbReference>
<dbReference type="InterPro" id="IPR036890">
    <property type="entry name" value="HATPase_C_sf"/>
</dbReference>
<evidence type="ECO:0000259" key="8">
    <source>
        <dbReference type="PROSITE" id="PS50109"/>
    </source>
</evidence>
<dbReference type="Gene3D" id="1.10.287.130">
    <property type="match status" value="1"/>
</dbReference>
<keyword evidence="6" id="KW-0902">Two-component regulatory system</keyword>
<dbReference type="PRINTS" id="PR00344">
    <property type="entry name" value="BCTRLSENSOR"/>
</dbReference>
<evidence type="ECO:0000256" key="4">
    <source>
        <dbReference type="ARBA" id="ARBA00022679"/>
    </source>
</evidence>
<dbReference type="AlphaFoldDB" id="A0A2M7TGE7"/>
<dbReference type="Proteomes" id="UP000228920">
    <property type="component" value="Unassembled WGS sequence"/>
</dbReference>
<feature type="transmembrane region" description="Helical" evidence="7">
    <location>
        <begin position="140"/>
        <end position="161"/>
    </location>
</feature>
<dbReference type="InterPro" id="IPR003661">
    <property type="entry name" value="HisK_dim/P_dom"/>
</dbReference>
<dbReference type="GO" id="GO:0000155">
    <property type="term" value="F:phosphorelay sensor kinase activity"/>
    <property type="evidence" value="ECO:0007669"/>
    <property type="project" value="InterPro"/>
</dbReference>
<dbReference type="EMBL" id="PFNL01000154">
    <property type="protein sequence ID" value="PIZ45016.1"/>
    <property type="molecule type" value="Genomic_DNA"/>
</dbReference>
<dbReference type="InterPro" id="IPR036097">
    <property type="entry name" value="HisK_dim/P_sf"/>
</dbReference>
<comment type="caution">
    <text evidence="9">The sequence shown here is derived from an EMBL/GenBank/DDBJ whole genome shotgun (WGS) entry which is preliminary data.</text>
</comment>
<dbReference type="Gene3D" id="3.30.565.10">
    <property type="entry name" value="Histidine kinase-like ATPase, C-terminal domain"/>
    <property type="match status" value="1"/>
</dbReference>
<dbReference type="CDD" id="cd00075">
    <property type="entry name" value="HATPase"/>
    <property type="match status" value="1"/>
</dbReference>
<dbReference type="PROSITE" id="PS50109">
    <property type="entry name" value="HIS_KIN"/>
    <property type="match status" value="1"/>
</dbReference>
<dbReference type="PANTHER" id="PTHR45453:SF1">
    <property type="entry name" value="PHOSPHATE REGULON SENSOR PROTEIN PHOR"/>
    <property type="match status" value="1"/>
</dbReference>
<evidence type="ECO:0000256" key="5">
    <source>
        <dbReference type="ARBA" id="ARBA00022777"/>
    </source>
</evidence>
<keyword evidence="4" id="KW-0808">Transferase</keyword>
<evidence type="ECO:0000256" key="7">
    <source>
        <dbReference type="SAM" id="Phobius"/>
    </source>
</evidence>
<feature type="transmembrane region" description="Helical" evidence="7">
    <location>
        <begin position="68"/>
        <end position="88"/>
    </location>
</feature>
<dbReference type="InterPro" id="IPR003594">
    <property type="entry name" value="HATPase_dom"/>
</dbReference>
<organism evidence="9 10">
    <name type="scientific">candidate division WWE3 bacterium CG_4_10_14_0_2_um_filter_41_14</name>
    <dbReference type="NCBI Taxonomy" id="1975072"/>
    <lineage>
        <taxon>Bacteria</taxon>
        <taxon>Katanobacteria</taxon>
    </lineage>
</organism>
<dbReference type="GO" id="GO:0005886">
    <property type="term" value="C:plasma membrane"/>
    <property type="evidence" value="ECO:0007669"/>
    <property type="project" value="TreeGrafter"/>
</dbReference>
<feature type="domain" description="Histidine kinase" evidence="8">
    <location>
        <begin position="191"/>
        <end position="407"/>
    </location>
</feature>
<dbReference type="SUPFAM" id="SSF47384">
    <property type="entry name" value="Homodimeric domain of signal transducing histidine kinase"/>
    <property type="match status" value="1"/>
</dbReference>
<feature type="transmembrane region" description="Helical" evidence="7">
    <location>
        <begin position="95"/>
        <end position="120"/>
    </location>
</feature>
<evidence type="ECO:0000256" key="2">
    <source>
        <dbReference type="ARBA" id="ARBA00012438"/>
    </source>
</evidence>
<evidence type="ECO:0000256" key="6">
    <source>
        <dbReference type="ARBA" id="ARBA00023012"/>
    </source>
</evidence>
<accession>A0A2M7TGE7</accession>
<keyword evidence="5" id="KW-0418">Kinase</keyword>
<proteinExistence type="predicted"/>
<evidence type="ECO:0000256" key="3">
    <source>
        <dbReference type="ARBA" id="ARBA00022553"/>
    </source>
</evidence>
<reference evidence="10" key="1">
    <citation type="submission" date="2017-09" db="EMBL/GenBank/DDBJ databases">
        <title>Depth-based differentiation of microbial function through sediment-hosted aquifers and enrichment of novel symbionts in the deep terrestrial subsurface.</title>
        <authorList>
            <person name="Probst A.J."/>
            <person name="Ladd B."/>
            <person name="Jarett J.K."/>
            <person name="Geller-Mcgrath D.E."/>
            <person name="Sieber C.M.K."/>
            <person name="Emerson J.B."/>
            <person name="Anantharaman K."/>
            <person name="Thomas B.C."/>
            <person name="Malmstrom R."/>
            <person name="Stieglmeier M."/>
            <person name="Klingl A."/>
            <person name="Woyke T."/>
            <person name="Ryan C.M."/>
            <person name="Banfield J.F."/>
        </authorList>
    </citation>
    <scope>NUCLEOTIDE SEQUENCE [LARGE SCALE GENOMIC DNA]</scope>
</reference>
<dbReference type="GO" id="GO:0004721">
    <property type="term" value="F:phosphoprotein phosphatase activity"/>
    <property type="evidence" value="ECO:0007669"/>
    <property type="project" value="TreeGrafter"/>
</dbReference>
<dbReference type="Pfam" id="PF02518">
    <property type="entry name" value="HATPase_c"/>
    <property type="match status" value="1"/>
</dbReference>
<dbReference type="SUPFAM" id="SSF55874">
    <property type="entry name" value="ATPase domain of HSP90 chaperone/DNA topoisomerase II/histidine kinase"/>
    <property type="match status" value="1"/>
</dbReference>
<feature type="transmembrane region" description="Helical" evidence="7">
    <location>
        <begin position="12"/>
        <end position="32"/>
    </location>
</feature>
<protein>
    <recommendedName>
        <fullName evidence="2">histidine kinase</fullName>
        <ecNumber evidence="2">2.7.13.3</ecNumber>
    </recommendedName>
</protein>
<sequence>MLNKSPRVIDYMALSLRFIAKILALTVLYSISTKAGIEIIAMLVLMLGEVYHVAALAISVLYPYRRPFVYAIVGGLDSILLVLGLWYIGSIASDAYLVVMLILIPLILSGGLLPSIVIAITTSTTYAYFLFLIGEDPLFVLLRIMIIAGVSLLVGLLAHVYHRNQQLLSEEKEKSFIRAQADMIREKFTIITSHNLRAPLLSTRSYLDLLSEGSITVMATDNTIEKIIEQVSRLEYLMEQLLRLSAINAVIPRDDRMEADLVEVLSAIISSYAPRLEKTHKRLVFDHTQKHVKLLLHERLFREAISNIIDNAVRVVGDLGMITVTLTQGEFETIITISDNGPGIPKEELPAIFTHFRHVSSQLQENEGLGIGLYIARSIIEAHEGTIRVTSVLGEGTTFVVAIPISATRLEKA</sequence>
<keyword evidence="3" id="KW-0597">Phosphoprotein</keyword>
<dbReference type="InterPro" id="IPR004358">
    <property type="entry name" value="Sig_transdc_His_kin-like_C"/>
</dbReference>
<keyword evidence="7" id="KW-0472">Membrane</keyword>
<dbReference type="EC" id="2.7.13.3" evidence="2"/>
<feature type="transmembrane region" description="Helical" evidence="7">
    <location>
        <begin position="39"/>
        <end position="62"/>
    </location>
</feature>
<dbReference type="SMART" id="SM00387">
    <property type="entry name" value="HATPase_c"/>
    <property type="match status" value="1"/>
</dbReference>
<evidence type="ECO:0000313" key="9">
    <source>
        <dbReference type="EMBL" id="PIZ45016.1"/>
    </source>
</evidence>